<keyword evidence="2" id="KW-1185">Reference proteome</keyword>
<feature type="non-terminal residue" evidence="1">
    <location>
        <position position="1"/>
    </location>
</feature>
<reference evidence="1" key="1">
    <citation type="submission" date="2021-06" db="EMBL/GenBank/DDBJ databases">
        <authorList>
            <person name="Kallberg Y."/>
            <person name="Tangrot J."/>
            <person name="Rosling A."/>
        </authorList>
    </citation>
    <scope>NUCLEOTIDE SEQUENCE</scope>
    <source>
        <strain evidence="1">IL203A</strain>
    </source>
</reference>
<gene>
    <name evidence="1" type="ORF">DHETER_LOCUS10738</name>
</gene>
<name>A0ACA9P2V3_9GLOM</name>
<dbReference type="Proteomes" id="UP000789702">
    <property type="component" value="Unassembled WGS sequence"/>
</dbReference>
<comment type="caution">
    <text evidence="1">The sequence shown here is derived from an EMBL/GenBank/DDBJ whole genome shotgun (WGS) entry which is preliminary data.</text>
</comment>
<dbReference type="EMBL" id="CAJVPU010021762">
    <property type="protein sequence ID" value="CAG8682637.1"/>
    <property type="molecule type" value="Genomic_DNA"/>
</dbReference>
<accession>A0ACA9P2V3</accession>
<feature type="non-terminal residue" evidence="1">
    <location>
        <position position="76"/>
    </location>
</feature>
<protein>
    <submittedName>
        <fullName evidence="1">5211_t:CDS:1</fullName>
    </submittedName>
</protein>
<evidence type="ECO:0000313" key="1">
    <source>
        <dbReference type="EMBL" id="CAG8682637.1"/>
    </source>
</evidence>
<sequence length="76" mass="8621">TLYNELKINLTIPDNNDENLVDSNYNDDDGDFFYELESNSTQVDVEDDDEPISFDRENVQARWGGGSSSLSAVNRK</sequence>
<evidence type="ECO:0000313" key="2">
    <source>
        <dbReference type="Proteomes" id="UP000789702"/>
    </source>
</evidence>
<organism evidence="1 2">
    <name type="scientific">Dentiscutata heterogama</name>
    <dbReference type="NCBI Taxonomy" id="1316150"/>
    <lineage>
        <taxon>Eukaryota</taxon>
        <taxon>Fungi</taxon>
        <taxon>Fungi incertae sedis</taxon>
        <taxon>Mucoromycota</taxon>
        <taxon>Glomeromycotina</taxon>
        <taxon>Glomeromycetes</taxon>
        <taxon>Diversisporales</taxon>
        <taxon>Gigasporaceae</taxon>
        <taxon>Dentiscutata</taxon>
    </lineage>
</organism>
<proteinExistence type="predicted"/>